<dbReference type="Pfam" id="PF00078">
    <property type="entry name" value="RVT_1"/>
    <property type="match status" value="1"/>
</dbReference>
<dbReference type="InterPro" id="IPR012337">
    <property type="entry name" value="RNaseH-like_sf"/>
</dbReference>
<dbReference type="PANTHER" id="PTHR33116">
    <property type="entry name" value="REVERSE TRANSCRIPTASE ZINC-BINDING DOMAIN-CONTAINING PROTEIN-RELATED-RELATED"/>
    <property type="match status" value="1"/>
</dbReference>
<name>A0A6P5S3L0_PRUAV</name>
<dbReference type="CDD" id="cd06222">
    <property type="entry name" value="RNase_H_like"/>
    <property type="match status" value="1"/>
</dbReference>
<dbReference type="PROSITE" id="PS50878">
    <property type="entry name" value="RT_POL"/>
    <property type="match status" value="1"/>
</dbReference>
<evidence type="ECO:0000259" key="2">
    <source>
        <dbReference type="PROSITE" id="PS50879"/>
    </source>
</evidence>
<dbReference type="SUPFAM" id="SSF53098">
    <property type="entry name" value="Ribonuclease H-like"/>
    <property type="match status" value="1"/>
</dbReference>
<dbReference type="Proteomes" id="UP000515124">
    <property type="component" value="Unplaced"/>
</dbReference>
<organism evidence="3 4">
    <name type="scientific">Prunus avium</name>
    <name type="common">Cherry</name>
    <name type="synonym">Cerasus avium</name>
    <dbReference type="NCBI Taxonomy" id="42229"/>
    <lineage>
        <taxon>Eukaryota</taxon>
        <taxon>Viridiplantae</taxon>
        <taxon>Streptophyta</taxon>
        <taxon>Embryophyta</taxon>
        <taxon>Tracheophyta</taxon>
        <taxon>Spermatophyta</taxon>
        <taxon>Magnoliopsida</taxon>
        <taxon>eudicotyledons</taxon>
        <taxon>Gunneridae</taxon>
        <taxon>Pentapetalae</taxon>
        <taxon>rosids</taxon>
        <taxon>fabids</taxon>
        <taxon>Rosales</taxon>
        <taxon>Rosaceae</taxon>
        <taxon>Amygdaloideae</taxon>
        <taxon>Amygdaleae</taxon>
        <taxon>Prunus</taxon>
    </lineage>
</organism>
<keyword evidence="3" id="KW-1185">Reference proteome</keyword>
<dbReference type="InterPro" id="IPR026960">
    <property type="entry name" value="RVT-Znf"/>
</dbReference>
<dbReference type="InterPro" id="IPR044730">
    <property type="entry name" value="RNase_H-like_dom_plant"/>
</dbReference>
<evidence type="ECO:0000259" key="1">
    <source>
        <dbReference type="PROSITE" id="PS50878"/>
    </source>
</evidence>
<dbReference type="PANTHER" id="PTHR33116:SF86">
    <property type="entry name" value="REVERSE TRANSCRIPTASE DOMAIN-CONTAINING PROTEIN"/>
    <property type="match status" value="1"/>
</dbReference>
<accession>A0A6P5S3L0</accession>
<dbReference type="InterPro" id="IPR000477">
    <property type="entry name" value="RT_dom"/>
</dbReference>
<dbReference type="KEGG" id="pavi:110753617"/>
<gene>
    <name evidence="4" type="primary">LOC110753617</name>
</gene>
<sequence length="1367" mass="155012">MNIIAWNVRGAGKDRCASTIKDLKKAYAIDVFAILEPRISGPRALSVAQSLGFSHYHIVDASGFSGGVWLLWNGNSVSLQVVAHSSQSITALVSLRNHTWLLTVVYGNPCPGIREALWKYFDGLIEASNPPWLVLGDFNDIMSVDEKCGGNLDHGGKKFVEWIDRNHLVDLGFSGAKFTWCNKRNAEGIIWKRLDRGLCSIDWRLLFPEAHLMHLPRVNSDHCPILVRLDSKHYPNKANVPFRFQAMWMSHPDFKEFVKNLWSSGDGNAVHRTASLVAPLGIWNQQVFGCLFAKKRGLLARLAGIQKKLCHEHNPFLSELEVELTRDYNLLLDQEETFWLQKSRNSWLKEGDRNTRFFHLSTIVRRRRNKLEGLHNELGDWITEKQSMKHIIVHYFQGLFCASDMVGDYALLPQLFPNLEEAELEGLSCPVSIEEIKNSVFAIGRLKTPGPDGFPALFYQDYWGVCSDDIISFVKDCFNTATLPDHLNETLIALVPKVERPTFMNQLRPISLCNTLYKVVSKILVARLRSCMTKLVSPSQVSFVPGRQITDNIIVAQEVLHKFKSAKGKKGFIAWKIDLSKAYDGLQWPFIREVLWEVGIRGSILELIMQCITTVQYKAILNGELTDSFSPQCGIRQGDPLSPYIFVLCMEKLSHLIQQKIQDKAWKSIKICQGGPHISHLFFADDLILFGEATIDQAWLMKQCLDDFCQLSGQRVSFEKSMICVSPNTCSNLANSIATISGSPLTTSLGKYLGVPLIHTRVNKHTYQEVIAKVQKRLASWKSHTLSMAGRITLLQSVTAAIPIYTMQTAMLPISVCDKLDQLNRNFLWGHTSNTSKIHLVNWEQVCKPKVVGGLGIKRSAWMNKALLAKTGWRLLQHEQGLWSQVFYAKYLKHQSILTMKDSYFPCSSSVWRGVLYGNVVLSKGVKWRVGTGDNVLFWTDRWLSCGPLYQYSLINLSEEMLQLNVGDFLDEGVWDFDCLRECLPLHIVQLILSIHAGFNGSGADRYIWQFTPNGSFSVNSAYSSFLPAEASVKWDWQFLWRLQLPPKVKAFLWIVCHQKLLTNVQRHKRGLTQVPTCPICDYPMETIAHLFKDCPFSLAIWNCLQFGDNTRPDMIDFKEWLLRNLQSKRQVYNGVPWPLVFALYLWFIWKWRCKGIFEQRFIMPGDPHHLILQYALEWFNATKPPSPSYMPSVIQLQWKAPTYGVCKINTDGSRNSESGFIGAGGLLRDNDGAWIKGFSVNLGVGSVLEAELWGIFWGLQLAWESDFRVVEVESDSSVAVALISSSIISTHPLFSLISCCKIKVQADWRCSIKHIFREQNVAADALASKSSAFGPRVQYFTEVPTFMVSCLAEDASGMSRSRAVRV</sequence>
<dbReference type="InterPro" id="IPR002156">
    <property type="entry name" value="RNaseH_domain"/>
</dbReference>
<dbReference type="RefSeq" id="XP_021810244.1">
    <property type="nucleotide sequence ID" value="XM_021954552.1"/>
</dbReference>
<proteinExistence type="predicted"/>
<dbReference type="InterPro" id="IPR036691">
    <property type="entry name" value="Endo/exonu/phosph_ase_sf"/>
</dbReference>
<dbReference type="InterPro" id="IPR043502">
    <property type="entry name" value="DNA/RNA_pol_sf"/>
</dbReference>
<dbReference type="InterPro" id="IPR005135">
    <property type="entry name" value="Endo/exonuclease/phosphatase"/>
</dbReference>
<protein>
    <submittedName>
        <fullName evidence="4">Uncharacterized protein LOC110753617</fullName>
    </submittedName>
</protein>
<dbReference type="PROSITE" id="PS50879">
    <property type="entry name" value="RNASE_H_1"/>
    <property type="match status" value="1"/>
</dbReference>
<dbReference type="GeneID" id="110753617"/>
<dbReference type="Pfam" id="PF13966">
    <property type="entry name" value="zf-RVT"/>
    <property type="match status" value="1"/>
</dbReference>
<dbReference type="InterPro" id="IPR036397">
    <property type="entry name" value="RNaseH_sf"/>
</dbReference>
<dbReference type="Gene3D" id="3.30.420.10">
    <property type="entry name" value="Ribonuclease H-like superfamily/Ribonuclease H"/>
    <property type="match status" value="1"/>
</dbReference>
<feature type="domain" description="RNase H type-1" evidence="2">
    <location>
        <begin position="1203"/>
        <end position="1333"/>
    </location>
</feature>
<dbReference type="GO" id="GO:0004523">
    <property type="term" value="F:RNA-DNA hybrid ribonuclease activity"/>
    <property type="evidence" value="ECO:0007669"/>
    <property type="project" value="InterPro"/>
</dbReference>
<evidence type="ECO:0000313" key="3">
    <source>
        <dbReference type="Proteomes" id="UP000515124"/>
    </source>
</evidence>
<evidence type="ECO:0000313" key="4">
    <source>
        <dbReference type="RefSeq" id="XP_021810244.1"/>
    </source>
</evidence>
<dbReference type="SUPFAM" id="SSF56672">
    <property type="entry name" value="DNA/RNA polymerases"/>
    <property type="match status" value="1"/>
</dbReference>
<dbReference type="Pfam" id="PF13456">
    <property type="entry name" value="RVT_3"/>
    <property type="match status" value="1"/>
</dbReference>
<dbReference type="CDD" id="cd01650">
    <property type="entry name" value="RT_nLTR_like"/>
    <property type="match status" value="1"/>
</dbReference>
<feature type="domain" description="Reverse transcriptase" evidence="1">
    <location>
        <begin position="476"/>
        <end position="757"/>
    </location>
</feature>
<dbReference type="SUPFAM" id="SSF56219">
    <property type="entry name" value="DNase I-like"/>
    <property type="match status" value="1"/>
</dbReference>
<dbReference type="GO" id="GO:0003676">
    <property type="term" value="F:nucleic acid binding"/>
    <property type="evidence" value="ECO:0007669"/>
    <property type="project" value="InterPro"/>
</dbReference>
<dbReference type="Gene3D" id="3.60.10.10">
    <property type="entry name" value="Endonuclease/exonuclease/phosphatase"/>
    <property type="match status" value="1"/>
</dbReference>
<reference evidence="4" key="1">
    <citation type="submission" date="2025-08" db="UniProtKB">
        <authorList>
            <consortium name="RefSeq"/>
        </authorList>
    </citation>
    <scope>IDENTIFICATION</scope>
</reference>
<dbReference type="Pfam" id="PF03372">
    <property type="entry name" value="Exo_endo_phos"/>
    <property type="match status" value="1"/>
</dbReference>